<dbReference type="AlphaFoldDB" id="A0A9W7XWC7"/>
<comment type="caution">
    <text evidence="6">The sequence shown here is derived from an EMBL/GenBank/DDBJ whole genome shotgun (WGS) entry which is preliminary data.</text>
</comment>
<evidence type="ECO:0000313" key="7">
    <source>
        <dbReference type="Proteomes" id="UP001149813"/>
    </source>
</evidence>
<evidence type="ECO:0000313" key="6">
    <source>
        <dbReference type="EMBL" id="KAJ1719633.1"/>
    </source>
</evidence>
<proteinExistence type="predicted"/>
<dbReference type="Proteomes" id="UP001149813">
    <property type="component" value="Unassembled WGS sequence"/>
</dbReference>
<reference evidence="6" key="1">
    <citation type="submission" date="2022-07" db="EMBL/GenBank/DDBJ databases">
        <title>Phylogenomic reconstructions and comparative analyses of Kickxellomycotina fungi.</title>
        <authorList>
            <person name="Reynolds N.K."/>
            <person name="Stajich J.E."/>
            <person name="Barry K."/>
            <person name="Grigoriev I.V."/>
            <person name="Crous P."/>
            <person name="Smith M.E."/>
        </authorList>
    </citation>
    <scope>NUCLEOTIDE SEQUENCE</scope>
    <source>
        <strain evidence="6">NBRC 32514</strain>
    </source>
</reference>
<evidence type="ECO:0000256" key="2">
    <source>
        <dbReference type="ARBA" id="ARBA00022692"/>
    </source>
</evidence>
<accession>A0A9W7XWC7</accession>
<dbReference type="GO" id="GO:0004521">
    <property type="term" value="F:RNA endonuclease activity"/>
    <property type="evidence" value="ECO:0007669"/>
    <property type="project" value="InterPro"/>
</dbReference>
<comment type="subcellular location">
    <subcellularLocation>
        <location evidence="1">Membrane</location>
        <topology evidence="1">Multi-pass membrane protein</topology>
    </subcellularLocation>
</comment>
<feature type="transmembrane region" description="Helical" evidence="5">
    <location>
        <begin position="52"/>
        <end position="76"/>
    </location>
</feature>
<evidence type="ECO:0000256" key="4">
    <source>
        <dbReference type="ARBA" id="ARBA00023136"/>
    </source>
</evidence>
<organism evidence="6 7">
    <name type="scientific">Coemansia erecta</name>
    <dbReference type="NCBI Taxonomy" id="147472"/>
    <lineage>
        <taxon>Eukaryota</taxon>
        <taxon>Fungi</taxon>
        <taxon>Fungi incertae sedis</taxon>
        <taxon>Zoopagomycota</taxon>
        <taxon>Kickxellomycotina</taxon>
        <taxon>Kickxellomycetes</taxon>
        <taxon>Kickxellales</taxon>
        <taxon>Kickxellaceae</taxon>
        <taxon>Coemansia</taxon>
    </lineage>
</organism>
<keyword evidence="7" id="KW-1185">Reference proteome</keyword>
<dbReference type="InterPro" id="IPR026770">
    <property type="entry name" value="RNase_K"/>
</dbReference>
<dbReference type="OrthoDB" id="67317at2759"/>
<dbReference type="Pfam" id="PF23489">
    <property type="entry name" value="V-ATPase_su_f"/>
    <property type="match status" value="1"/>
</dbReference>
<name>A0A9W7XWC7_9FUNG</name>
<dbReference type="InterPro" id="IPR056552">
    <property type="entry name" value="Ribonucl_Kappa"/>
</dbReference>
<keyword evidence="3 5" id="KW-1133">Transmembrane helix</keyword>
<feature type="transmembrane region" description="Helical" evidence="5">
    <location>
        <begin position="12"/>
        <end position="32"/>
    </location>
</feature>
<evidence type="ECO:0000256" key="1">
    <source>
        <dbReference type="ARBA" id="ARBA00004141"/>
    </source>
</evidence>
<dbReference type="EMBL" id="JANBOJ010000363">
    <property type="protein sequence ID" value="KAJ1719633.1"/>
    <property type="molecule type" value="Genomic_DNA"/>
</dbReference>
<sequence>MQLAFISPGCALCCQILSVFGIVFLVALGFLFTAEVEELVGSTEDPVNPKEVGHACFLAAAIYAGFFFCCSCQQMVRQSDTRRARRL</sequence>
<protein>
    <submittedName>
        <fullName evidence="6">Uncharacterized protein</fullName>
    </submittedName>
</protein>
<gene>
    <name evidence="6" type="ORF">LPJ53_005636</name>
</gene>
<keyword evidence="4 5" id="KW-0472">Membrane</keyword>
<keyword evidence="2 5" id="KW-0812">Transmembrane</keyword>
<evidence type="ECO:0000256" key="3">
    <source>
        <dbReference type="ARBA" id="ARBA00022989"/>
    </source>
</evidence>
<evidence type="ECO:0000256" key="5">
    <source>
        <dbReference type="SAM" id="Phobius"/>
    </source>
</evidence>
<dbReference type="PANTHER" id="PTHR31733">
    <property type="entry name" value="RIBONUCLEASE KAPPA"/>
    <property type="match status" value="1"/>
</dbReference>
<dbReference type="GO" id="GO:0016020">
    <property type="term" value="C:membrane"/>
    <property type="evidence" value="ECO:0007669"/>
    <property type="project" value="UniProtKB-SubCell"/>
</dbReference>